<reference evidence="1 2" key="1">
    <citation type="journal article" date="2016" name="Nat. Commun.">
        <title>Thousands of microbial genomes shed light on interconnected biogeochemical processes in an aquifer system.</title>
        <authorList>
            <person name="Anantharaman K."/>
            <person name="Brown C.T."/>
            <person name="Hug L.A."/>
            <person name="Sharon I."/>
            <person name="Castelle C.J."/>
            <person name="Probst A.J."/>
            <person name="Thomas B.C."/>
            <person name="Singh A."/>
            <person name="Wilkins M.J."/>
            <person name="Karaoz U."/>
            <person name="Brodie E.L."/>
            <person name="Williams K.H."/>
            <person name="Hubbard S.S."/>
            <person name="Banfield J.F."/>
        </authorList>
    </citation>
    <scope>NUCLEOTIDE SEQUENCE [LARGE SCALE GENOMIC DNA]</scope>
</reference>
<organism evidence="1 2">
    <name type="scientific">candidate division WOR-1 bacterium RIFOXYC12_FULL_54_18</name>
    <dbReference type="NCBI Taxonomy" id="1802584"/>
    <lineage>
        <taxon>Bacteria</taxon>
        <taxon>Bacillati</taxon>
        <taxon>Saganbacteria</taxon>
    </lineage>
</organism>
<dbReference type="EMBL" id="MEUG01000001">
    <property type="protein sequence ID" value="OGC28034.1"/>
    <property type="molecule type" value="Genomic_DNA"/>
</dbReference>
<evidence type="ECO:0000313" key="2">
    <source>
        <dbReference type="Proteomes" id="UP000178602"/>
    </source>
</evidence>
<comment type="caution">
    <text evidence="1">The sequence shown here is derived from an EMBL/GenBank/DDBJ whole genome shotgun (WGS) entry which is preliminary data.</text>
</comment>
<sequence>MGEYIKNIATGEEIKIGVMDNCFFSRAEIKEWLFDPDWVGWYAGKEEAGTLESFYDNPGTLYDGIPGLIRKDFAILVPLGDLEVCDHRKVDVWKKGKRGSGYQYTVECEFKGKNELWAAVGQFLLAIVATFY</sequence>
<dbReference type="Proteomes" id="UP000178602">
    <property type="component" value="Unassembled WGS sequence"/>
</dbReference>
<gene>
    <name evidence="1" type="ORF">A3K49_03430</name>
</gene>
<protein>
    <submittedName>
        <fullName evidence="1">Uncharacterized protein</fullName>
    </submittedName>
</protein>
<proteinExistence type="predicted"/>
<evidence type="ECO:0000313" key="1">
    <source>
        <dbReference type="EMBL" id="OGC28034.1"/>
    </source>
</evidence>
<dbReference type="AlphaFoldDB" id="A0A1F4T5M4"/>
<accession>A0A1F4T5M4</accession>
<name>A0A1F4T5M4_UNCSA</name>